<sequence length="240" mass="28357">MTPREHRDAKKKWKVHCTKYRSKKKVLANITNSFIKENTPDSDASASCQMVPEVVVRNNKNKEKMLRYRIKKKRDEEIKELKRKVLKYKKRLSRLKSTIPKPTDTPNRKLQKMADNPESRKDLVKKALFGKVLKQQIEDNFSEMKTVKEKRLVVKLLGKTNMEYRYVSIIDKIDEEDGEIRVTFLKLCDNKGQLFRYDADDVSDITMDQVVQKLSNPNIVLKGNRIFYKFDLPVDVFEKK</sequence>
<evidence type="ECO:0000313" key="2">
    <source>
        <dbReference type="EMBL" id="GBP83096.1"/>
    </source>
</evidence>
<evidence type="ECO:0000313" key="3">
    <source>
        <dbReference type="Proteomes" id="UP000299102"/>
    </source>
</evidence>
<name>A0A4C1Z3C0_EUMVA</name>
<dbReference type="OrthoDB" id="6375801at2759"/>
<feature type="region of interest" description="Disordered" evidence="1">
    <location>
        <begin position="95"/>
        <end position="118"/>
    </location>
</feature>
<evidence type="ECO:0000256" key="1">
    <source>
        <dbReference type="SAM" id="MobiDB-lite"/>
    </source>
</evidence>
<protein>
    <submittedName>
        <fullName evidence="2">Uncharacterized protein</fullName>
    </submittedName>
</protein>
<proteinExistence type="predicted"/>
<organism evidence="2 3">
    <name type="scientific">Eumeta variegata</name>
    <name type="common">Bagworm moth</name>
    <name type="synonym">Eumeta japonica</name>
    <dbReference type="NCBI Taxonomy" id="151549"/>
    <lineage>
        <taxon>Eukaryota</taxon>
        <taxon>Metazoa</taxon>
        <taxon>Ecdysozoa</taxon>
        <taxon>Arthropoda</taxon>
        <taxon>Hexapoda</taxon>
        <taxon>Insecta</taxon>
        <taxon>Pterygota</taxon>
        <taxon>Neoptera</taxon>
        <taxon>Endopterygota</taxon>
        <taxon>Lepidoptera</taxon>
        <taxon>Glossata</taxon>
        <taxon>Ditrysia</taxon>
        <taxon>Tineoidea</taxon>
        <taxon>Psychidae</taxon>
        <taxon>Oiketicinae</taxon>
        <taxon>Eumeta</taxon>
    </lineage>
</organism>
<dbReference type="AlphaFoldDB" id="A0A4C1Z3C0"/>
<comment type="caution">
    <text evidence="2">The sequence shown here is derived from an EMBL/GenBank/DDBJ whole genome shotgun (WGS) entry which is preliminary data.</text>
</comment>
<gene>
    <name evidence="2" type="ORF">EVAR_84860_1</name>
</gene>
<dbReference type="EMBL" id="BGZK01001604">
    <property type="protein sequence ID" value="GBP83096.1"/>
    <property type="molecule type" value="Genomic_DNA"/>
</dbReference>
<keyword evidence="3" id="KW-1185">Reference proteome</keyword>
<reference evidence="2 3" key="1">
    <citation type="journal article" date="2019" name="Commun. Biol.">
        <title>The bagworm genome reveals a unique fibroin gene that provides high tensile strength.</title>
        <authorList>
            <person name="Kono N."/>
            <person name="Nakamura H."/>
            <person name="Ohtoshi R."/>
            <person name="Tomita M."/>
            <person name="Numata K."/>
            <person name="Arakawa K."/>
        </authorList>
    </citation>
    <scope>NUCLEOTIDE SEQUENCE [LARGE SCALE GENOMIC DNA]</scope>
</reference>
<dbReference type="Proteomes" id="UP000299102">
    <property type="component" value="Unassembled WGS sequence"/>
</dbReference>
<accession>A0A4C1Z3C0</accession>